<dbReference type="STRING" id="1618345.UT18_C0009G0012"/>
<dbReference type="PATRIC" id="fig|1618345.3.peg.550"/>
<comment type="similarity">
    <text evidence="1 6 7">Belongs to the universal ribosomal protein uL23 family.</text>
</comment>
<keyword evidence="3 6" id="KW-0694">RNA-binding</keyword>
<organism evidence="8 9">
    <name type="scientific">candidate division CPR2 bacterium GW2011_GWC2_39_10</name>
    <dbReference type="NCBI Taxonomy" id="1618345"/>
    <lineage>
        <taxon>Bacteria</taxon>
        <taxon>Bacteria division CPR2</taxon>
    </lineage>
</organism>
<evidence type="ECO:0000256" key="3">
    <source>
        <dbReference type="ARBA" id="ARBA00022884"/>
    </source>
</evidence>
<evidence type="ECO:0000313" key="9">
    <source>
        <dbReference type="Proteomes" id="UP000034207"/>
    </source>
</evidence>
<accession>A0A0G0PYZ4</accession>
<dbReference type="GO" id="GO:1990904">
    <property type="term" value="C:ribonucleoprotein complex"/>
    <property type="evidence" value="ECO:0007669"/>
    <property type="project" value="UniProtKB-KW"/>
</dbReference>
<dbReference type="GO" id="GO:0006412">
    <property type="term" value="P:translation"/>
    <property type="evidence" value="ECO:0007669"/>
    <property type="project" value="UniProtKB-UniRule"/>
</dbReference>
<protein>
    <recommendedName>
        <fullName evidence="6">Large ribosomal subunit protein uL23</fullName>
    </recommendedName>
</protein>
<evidence type="ECO:0000256" key="4">
    <source>
        <dbReference type="ARBA" id="ARBA00022980"/>
    </source>
</evidence>
<dbReference type="GO" id="GO:0003735">
    <property type="term" value="F:structural constituent of ribosome"/>
    <property type="evidence" value="ECO:0007669"/>
    <property type="project" value="InterPro"/>
</dbReference>
<dbReference type="InterPro" id="IPR001014">
    <property type="entry name" value="Ribosomal_uL23_CS"/>
</dbReference>
<gene>
    <name evidence="6" type="primary">rplW</name>
    <name evidence="8" type="ORF">UT18_C0009G0012</name>
</gene>
<comment type="function">
    <text evidence="6">One of the early assembly proteins it binds 23S rRNA. One of the proteins that surrounds the polypeptide exit tunnel on the outside of the ribosome. Forms the main docking site for trigger factor binding to the ribosome.</text>
</comment>
<dbReference type="SUPFAM" id="SSF54189">
    <property type="entry name" value="Ribosomal proteins S24e, L23 and L15e"/>
    <property type="match status" value="1"/>
</dbReference>
<evidence type="ECO:0000256" key="6">
    <source>
        <dbReference type="HAMAP-Rule" id="MF_01369"/>
    </source>
</evidence>
<keyword evidence="2 6" id="KW-0699">rRNA-binding</keyword>
<dbReference type="Pfam" id="PF00276">
    <property type="entry name" value="Ribosomal_L23"/>
    <property type="match status" value="1"/>
</dbReference>
<dbReference type="Gene3D" id="3.30.70.330">
    <property type="match status" value="1"/>
</dbReference>
<evidence type="ECO:0000256" key="7">
    <source>
        <dbReference type="RuleBase" id="RU003934"/>
    </source>
</evidence>
<dbReference type="NCBIfam" id="NF004363">
    <property type="entry name" value="PRK05738.2-4"/>
    <property type="match status" value="1"/>
</dbReference>
<name>A0A0G0PYZ4_UNCC2</name>
<evidence type="ECO:0000313" key="8">
    <source>
        <dbReference type="EMBL" id="KKQ94601.1"/>
    </source>
</evidence>
<proteinExistence type="inferred from homology"/>
<dbReference type="GO" id="GO:0005840">
    <property type="term" value="C:ribosome"/>
    <property type="evidence" value="ECO:0007669"/>
    <property type="project" value="UniProtKB-KW"/>
</dbReference>
<dbReference type="HAMAP" id="MF_01369_B">
    <property type="entry name" value="Ribosomal_uL23_B"/>
    <property type="match status" value="1"/>
</dbReference>
<dbReference type="InterPro" id="IPR012678">
    <property type="entry name" value="Ribosomal_uL23/eL15/eS24_sf"/>
</dbReference>
<comment type="caution">
    <text evidence="8">The sequence shown here is derived from an EMBL/GenBank/DDBJ whole genome shotgun (WGS) entry which is preliminary data.</text>
</comment>
<evidence type="ECO:0000256" key="1">
    <source>
        <dbReference type="ARBA" id="ARBA00006700"/>
    </source>
</evidence>
<dbReference type="InterPro" id="IPR012677">
    <property type="entry name" value="Nucleotide-bd_a/b_plait_sf"/>
</dbReference>
<reference evidence="8 9" key="1">
    <citation type="journal article" date="2015" name="Nature">
        <title>rRNA introns, odd ribosomes, and small enigmatic genomes across a large radiation of phyla.</title>
        <authorList>
            <person name="Brown C.T."/>
            <person name="Hug L.A."/>
            <person name="Thomas B.C."/>
            <person name="Sharon I."/>
            <person name="Castelle C.J."/>
            <person name="Singh A."/>
            <person name="Wilkins M.J."/>
            <person name="Williams K.H."/>
            <person name="Banfield J.F."/>
        </authorList>
    </citation>
    <scope>NUCLEOTIDE SEQUENCE [LARGE SCALE GENOMIC DNA]</scope>
</reference>
<keyword evidence="4 6" id="KW-0689">Ribosomal protein</keyword>
<comment type="subunit">
    <text evidence="6">Part of the 50S ribosomal subunit. Contacts protein L29, and trigger factor when it is bound to the ribosome.</text>
</comment>
<dbReference type="InterPro" id="IPR013025">
    <property type="entry name" value="Ribosomal_uL23-like"/>
</dbReference>
<dbReference type="AlphaFoldDB" id="A0A0G0PYZ4"/>
<dbReference type="EMBL" id="LBVV01000009">
    <property type="protein sequence ID" value="KKQ94601.1"/>
    <property type="molecule type" value="Genomic_DNA"/>
</dbReference>
<sequence length="94" mass="10496">MSLVVIKEPVISEKSITQADKGIYIFKVAKSANKLIVKEAVESTFKVKVTNVNMLITKGKRRRFGRKGKMGKMVDVKKAIVTLKEGDKIEIMKG</sequence>
<evidence type="ECO:0000256" key="2">
    <source>
        <dbReference type="ARBA" id="ARBA00022730"/>
    </source>
</evidence>
<keyword evidence="5 6" id="KW-0687">Ribonucleoprotein</keyword>
<dbReference type="Proteomes" id="UP000034207">
    <property type="component" value="Unassembled WGS sequence"/>
</dbReference>
<evidence type="ECO:0000256" key="5">
    <source>
        <dbReference type="ARBA" id="ARBA00023274"/>
    </source>
</evidence>
<dbReference type="GO" id="GO:0019843">
    <property type="term" value="F:rRNA binding"/>
    <property type="evidence" value="ECO:0007669"/>
    <property type="project" value="UniProtKB-UniRule"/>
</dbReference>
<dbReference type="PROSITE" id="PS00050">
    <property type="entry name" value="RIBOSOMAL_L23"/>
    <property type="match status" value="1"/>
</dbReference>